<protein>
    <submittedName>
        <fullName evidence="2">Uncharacterized protein</fullName>
    </submittedName>
</protein>
<feature type="compositionally biased region" description="Polar residues" evidence="1">
    <location>
        <begin position="44"/>
        <end position="62"/>
    </location>
</feature>
<keyword evidence="3" id="KW-1185">Reference proteome</keyword>
<evidence type="ECO:0000313" key="2">
    <source>
        <dbReference type="EMBL" id="CAD7648106.1"/>
    </source>
</evidence>
<proteinExistence type="predicted"/>
<organism evidence="2">
    <name type="scientific">Medioppia subpectinata</name>
    <dbReference type="NCBI Taxonomy" id="1979941"/>
    <lineage>
        <taxon>Eukaryota</taxon>
        <taxon>Metazoa</taxon>
        <taxon>Ecdysozoa</taxon>
        <taxon>Arthropoda</taxon>
        <taxon>Chelicerata</taxon>
        <taxon>Arachnida</taxon>
        <taxon>Acari</taxon>
        <taxon>Acariformes</taxon>
        <taxon>Sarcoptiformes</taxon>
        <taxon>Oribatida</taxon>
        <taxon>Brachypylina</taxon>
        <taxon>Oppioidea</taxon>
        <taxon>Oppiidae</taxon>
        <taxon>Medioppia</taxon>
    </lineage>
</organism>
<dbReference type="Proteomes" id="UP000759131">
    <property type="component" value="Unassembled WGS sequence"/>
</dbReference>
<evidence type="ECO:0000256" key="1">
    <source>
        <dbReference type="SAM" id="MobiDB-lite"/>
    </source>
</evidence>
<feature type="compositionally biased region" description="Low complexity" evidence="1">
    <location>
        <begin position="1"/>
        <end position="17"/>
    </location>
</feature>
<gene>
    <name evidence="2" type="ORF">OSB1V03_LOCUS21767</name>
</gene>
<evidence type="ECO:0000313" key="3">
    <source>
        <dbReference type="Proteomes" id="UP000759131"/>
    </source>
</evidence>
<feature type="region of interest" description="Disordered" evidence="1">
    <location>
        <begin position="1"/>
        <end position="62"/>
    </location>
</feature>
<name>A0A7R9LUB7_9ACAR</name>
<reference evidence="2" key="1">
    <citation type="submission" date="2020-11" db="EMBL/GenBank/DDBJ databases">
        <authorList>
            <person name="Tran Van P."/>
        </authorList>
    </citation>
    <scope>NUCLEOTIDE SEQUENCE</scope>
</reference>
<dbReference type="EMBL" id="CAJPIZ010042210">
    <property type="protein sequence ID" value="CAG2121821.1"/>
    <property type="molecule type" value="Genomic_DNA"/>
</dbReference>
<sequence>MESSSSEELSQSLSDSQYDAQTVSEDWTLLSDNEDMEPVVDSPETAQSSPPMVTVSAPDTTAATASHEVCVCDY</sequence>
<dbReference type="EMBL" id="OC896785">
    <property type="protein sequence ID" value="CAD7648106.1"/>
    <property type="molecule type" value="Genomic_DNA"/>
</dbReference>
<accession>A0A7R9LUB7</accession>
<dbReference type="AlphaFoldDB" id="A0A7R9LUB7"/>